<dbReference type="InterPro" id="IPR032124">
    <property type="entry name" value="Phage_F116_holin"/>
</dbReference>
<reference evidence="2 3" key="1">
    <citation type="submission" date="2017-11" db="EMBL/GenBank/DDBJ databases">
        <title>Infants hospitalized years apart are colonized by the same room-sourced microbial strains.</title>
        <authorList>
            <person name="Brooks B."/>
            <person name="Olm M.R."/>
            <person name="Firek B.A."/>
            <person name="Baker R."/>
            <person name="Thomas B.C."/>
            <person name="Morowitz M.J."/>
            <person name="Banfield J.F."/>
        </authorList>
    </citation>
    <scope>NUCLEOTIDE SEQUENCE [LARGE SCALE GENOMIC DNA]</scope>
    <source>
        <strain evidence="2">S2_003_000_R3_20</strain>
    </source>
</reference>
<dbReference type="AlphaFoldDB" id="A0A2W5RCU5"/>
<dbReference type="Pfam" id="PF16082">
    <property type="entry name" value="Phage_holin_2_4"/>
    <property type="match status" value="1"/>
</dbReference>
<keyword evidence="1" id="KW-0472">Membrane</keyword>
<accession>A0A2W5RCU5</accession>
<evidence type="ECO:0000313" key="3">
    <source>
        <dbReference type="Proteomes" id="UP000249282"/>
    </source>
</evidence>
<proteinExistence type="predicted"/>
<gene>
    <name evidence="2" type="ORF">DI542_11860</name>
</gene>
<keyword evidence="1" id="KW-0812">Transmembrane</keyword>
<organism evidence="2 3">
    <name type="scientific">Acinetobacter johnsonii</name>
    <dbReference type="NCBI Taxonomy" id="40214"/>
    <lineage>
        <taxon>Bacteria</taxon>
        <taxon>Pseudomonadati</taxon>
        <taxon>Pseudomonadota</taxon>
        <taxon>Gammaproteobacteria</taxon>
        <taxon>Moraxellales</taxon>
        <taxon>Moraxellaceae</taxon>
        <taxon>Acinetobacter</taxon>
    </lineage>
</organism>
<sequence length="82" mass="9219">MADKAHLTAETAAVISDVASKTTYIGGLGGFFAWLLSIDILPWAGLFVAMAGLIVNWYYRRRDDKRAQELHDFKMGKRNEID</sequence>
<evidence type="ECO:0000256" key="1">
    <source>
        <dbReference type="SAM" id="Phobius"/>
    </source>
</evidence>
<feature type="transmembrane region" description="Helical" evidence="1">
    <location>
        <begin position="40"/>
        <end position="59"/>
    </location>
</feature>
<evidence type="ECO:0000313" key="2">
    <source>
        <dbReference type="EMBL" id="PZQ87496.1"/>
    </source>
</evidence>
<evidence type="ECO:0008006" key="4">
    <source>
        <dbReference type="Google" id="ProtNLM"/>
    </source>
</evidence>
<name>A0A2W5RCU5_ACIJO</name>
<keyword evidence="1" id="KW-1133">Transmembrane helix</keyword>
<comment type="caution">
    <text evidence="2">The sequence shown here is derived from an EMBL/GenBank/DDBJ whole genome shotgun (WGS) entry which is preliminary data.</text>
</comment>
<dbReference type="EMBL" id="QFQJ01000067">
    <property type="protein sequence ID" value="PZQ87496.1"/>
    <property type="molecule type" value="Genomic_DNA"/>
</dbReference>
<dbReference type="Proteomes" id="UP000249282">
    <property type="component" value="Unassembled WGS sequence"/>
</dbReference>
<protein>
    <recommendedName>
        <fullName evidence="4">Holin</fullName>
    </recommendedName>
</protein>